<feature type="region of interest" description="Disordered" evidence="4">
    <location>
        <begin position="1"/>
        <end position="30"/>
    </location>
</feature>
<evidence type="ECO:0000256" key="4">
    <source>
        <dbReference type="SAM" id="MobiDB-lite"/>
    </source>
</evidence>
<evidence type="ECO:0000313" key="7">
    <source>
        <dbReference type="Proteomes" id="UP001370490"/>
    </source>
</evidence>
<dbReference type="AlphaFoldDB" id="A0AAN8VYU4"/>
<evidence type="ECO:0000256" key="2">
    <source>
        <dbReference type="ARBA" id="ARBA00022737"/>
    </source>
</evidence>
<protein>
    <submittedName>
        <fullName evidence="6">EF-hand domain</fullName>
    </submittedName>
</protein>
<evidence type="ECO:0000313" key="6">
    <source>
        <dbReference type="EMBL" id="KAK6943328.1"/>
    </source>
</evidence>
<dbReference type="InterPro" id="IPR039647">
    <property type="entry name" value="EF_hand_pair_protein_CML-like"/>
</dbReference>
<reference evidence="6 7" key="1">
    <citation type="submission" date="2023-12" db="EMBL/GenBank/DDBJ databases">
        <title>A high-quality genome assembly for Dillenia turbinata (Dilleniales).</title>
        <authorList>
            <person name="Chanderbali A."/>
        </authorList>
    </citation>
    <scope>NUCLEOTIDE SEQUENCE [LARGE SCALE GENOMIC DNA]</scope>
    <source>
        <strain evidence="6">LSX21</strain>
        <tissue evidence="6">Leaf</tissue>
    </source>
</reference>
<dbReference type="EMBL" id="JBAMMX010000003">
    <property type="protein sequence ID" value="KAK6943328.1"/>
    <property type="molecule type" value="Genomic_DNA"/>
</dbReference>
<feature type="compositionally biased region" description="Polar residues" evidence="4">
    <location>
        <begin position="1"/>
        <end position="10"/>
    </location>
</feature>
<sequence>MARSSNSDTNEMCKKASPSGRDGQVPRNNSKSLSSFRLRCLSLNMLRLRRIFDLFEKNRDGVITVEEWGQALNLLGLDAQPCDLDSMIRSFIQPGNPGLQFDDFQALHRSLDDTFFTAGEEDKEKNSQAEGLGNAQEESDLTEAFKVFDEDGDGYISAQELQVVLSKLGIQEAHEMDRRSYQVLTVSKVYCFLYFCEIDDDVDLYICLDSKVLHYLRLFDPNLGEALQHMAF</sequence>
<dbReference type="Gene3D" id="1.10.238.10">
    <property type="entry name" value="EF-hand"/>
    <property type="match status" value="2"/>
</dbReference>
<keyword evidence="7" id="KW-1185">Reference proteome</keyword>
<comment type="caution">
    <text evidence="6">The sequence shown here is derived from an EMBL/GenBank/DDBJ whole genome shotgun (WGS) entry which is preliminary data.</text>
</comment>
<dbReference type="GO" id="GO:0005509">
    <property type="term" value="F:calcium ion binding"/>
    <property type="evidence" value="ECO:0007669"/>
    <property type="project" value="InterPro"/>
</dbReference>
<dbReference type="PROSITE" id="PS50222">
    <property type="entry name" value="EF_HAND_2"/>
    <property type="match status" value="2"/>
</dbReference>
<dbReference type="Proteomes" id="UP001370490">
    <property type="component" value="Unassembled WGS sequence"/>
</dbReference>
<accession>A0AAN8VYU4</accession>
<keyword evidence="2" id="KW-0677">Repeat</keyword>
<dbReference type="PROSITE" id="PS00018">
    <property type="entry name" value="EF_HAND_1"/>
    <property type="match status" value="1"/>
</dbReference>
<proteinExistence type="predicted"/>
<feature type="domain" description="EF-hand" evidence="5">
    <location>
        <begin position="136"/>
        <end position="171"/>
    </location>
</feature>
<evidence type="ECO:0000256" key="3">
    <source>
        <dbReference type="ARBA" id="ARBA00022837"/>
    </source>
</evidence>
<dbReference type="PANTHER" id="PTHR10891">
    <property type="entry name" value="EF-HAND CALCIUM-BINDING DOMAIN CONTAINING PROTEIN"/>
    <property type="match status" value="1"/>
</dbReference>
<feature type="domain" description="EF-hand" evidence="5">
    <location>
        <begin position="43"/>
        <end position="78"/>
    </location>
</feature>
<gene>
    <name evidence="6" type="ORF">RJ641_024430</name>
</gene>
<keyword evidence="1" id="KW-0479">Metal-binding</keyword>
<dbReference type="SMART" id="SM00054">
    <property type="entry name" value="EFh"/>
    <property type="match status" value="2"/>
</dbReference>
<name>A0AAN8VYU4_9MAGN</name>
<dbReference type="SUPFAM" id="SSF47473">
    <property type="entry name" value="EF-hand"/>
    <property type="match status" value="1"/>
</dbReference>
<dbReference type="InterPro" id="IPR002048">
    <property type="entry name" value="EF_hand_dom"/>
</dbReference>
<organism evidence="6 7">
    <name type="scientific">Dillenia turbinata</name>
    <dbReference type="NCBI Taxonomy" id="194707"/>
    <lineage>
        <taxon>Eukaryota</taxon>
        <taxon>Viridiplantae</taxon>
        <taxon>Streptophyta</taxon>
        <taxon>Embryophyta</taxon>
        <taxon>Tracheophyta</taxon>
        <taxon>Spermatophyta</taxon>
        <taxon>Magnoliopsida</taxon>
        <taxon>eudicotyledons</taxon>
        <taxon>Gunneridae</taxon>
        <taxon>Pentapetalae</taxon>
        <taxon>Dilleniales</taxon>
        <taxon>Dilleniaceae</taxon>
        <taxon>Dillenia</taxon>
    </lineage>
</organism>
<evidence type="ECO:0000256" key="1">
    <source>
        <dbReference type="ARBA" id="ARBA00022723"/>
    </source>
</evidence>
<dbReference type="InterPro" id="IPR011992">
    <property type="entry name" value="EF-hand-dom_pair"/>
</dbReference>
<dbReference type="FunFam" id="1.10.238.10:FF:000001">
    <property type="entry name" value="Calmodulin 1"/>
    <property type="match status" value="1"/>
</dbReference>
<evidence type="ECO:0000259" key="5">
    <source>
        <dbReference type="PROSITE" id="PS50222"/>
    </source>
</evidence>
<dbReference type="Pfam" id="PF13405">
    <property type="entry name" value="EF-hand_6"/>
    <property type="match status" value="2"/>
</dbReference>
<dbReference type="InterPro" id="IPR018247">
    <property type="entry name" value="EF_Hand_1_Ca_BS"/>
</dbReference>
<keyword evidence="3" id="KW-0106">Calcium</keyword>